<evidence type="ECO:0000313" key="2">
    <source>
        <dbReference type="Proteomes" id="UP001276659"/>
    </source>
</evidence>
<dbReference type="EMBL" id="JASNWA010000011">
    <property type="protein sequence ID" value="KAK3167615.1"/>
    <property type="molecule type" value="Genomic_DNA"/>
</dbReference>
<keyword evidence="2" id="KW-1185">Reference proteome</keyword>
<organism evidence="1 2">
    <name type="scientific">Lepraria neglecta</name>
    <dbReference type="NCBI Taxonomy" id="209136"/>
    <lineage>
        <taxon>Eukaryota</taxon>
        <taxon>Fungi</taxon>
        <taxon>Dikarya</taxon>
        <taxon>Ascomycota</taxon>
        <taxon>Pezizomycotina</taxon>
        <taxon>Lecanoromycetes</taxon>
        <taxon>OSLEUM clade</taxon>
        <taxon>Lecanoromycetidae</taxon>
        <taxon>Lecanorales</taxon>
        <taxon>Lecanorineae</taxon>
        <taxon>Stereocaulaceae</taxon>
        <taxon>Lepraria</taxon>
    </lineage>
</organism>
<evidence type="ECO:0000313" key="1">
    <source>
        <dbReference type="EMBL" id="KAK3167615.1"/>
    </source>
</evidence>
<sequence>MAFQALVREVQAHLQEVLDDPSKGLNEKLLESVDGQVTGPSSASPSSYSKANFSQETILESDRDALLNKLSGLLPTLQQDPTPVTNLINRLISPQRYTFSRVLSINPPVDFLAGLTAPSPPINLTTLYLLEKAKFRPSDIGIVAGKADVVGVLVKLWLCAQDTAVAGRAHDVILGLLLPEAMVQGSIGLVEGGLMWRRLLRDKDIYGSIFSICSLSTAGQDRQPSKRDKTVAQARLLDMLLRIDSEPVRTSQIPEIEWQYGVSDGGLLHFAAIHMVDYKDDVLMHVNLLEFYTMYLSTKYKTIPLNPITNDAKASTLALEFLRKHGLHDRSLSYFFYPDDKDPVDLTFLYGRSANYLGTWCSVYPKDFLGHPTMVKATLNRLMSALQIVTTGQWAQGRAPKDDFHVLASLPRMTLLPRGQAPSPLVFVPARPANEDAFKTLAYVFNGNQDTISEMAGQENAAARALYYFYMANSPNFWRDVVSAAETVAIKGTAMAALSVMAAVITAHWAPLPNTSNSNSPFALPTEGEVANKCGAPSLPASGIEAIMTEPAISVVVPYLIKPAQTFSNLVGGGRGDVDSAAYKVAVAKHDTLIHLYEMLKRWVGNHPEAQEMLATVGRRVAQGPMGGSSEIGGRIGTMEL</sequence>
<dbReference type="Proteomes" id="UP001276659">
    <property type="component" value="Unassembled WGS sequence"/>
</dbReference>
<reference evidence="1" key="1">
    <citation type="submission" date="2022-11" db="EMBL/GenBank/DDBJ databases">
        <title>Chromosomal genome sequence assembly and mating type (MAT) locus characterization of the leprose asexual lichenized fungus Lepraria neglecta (Nyl.) Erichsen.</title>
        <authorList>
            <person name="Allen J.L."/>
            <person name="Pfeffer B."/>
        </authorList>
    </citation>
    <scope>NUCLEOTIDE SEQUENCE</scope>
    <source>
        <strain evidence="1">Allen 5258</strain>
    </source>
</reference>
<accession>A0AAD9YX59</accession>
<dbReference type="AlphaFoldDB" id="A0AAD9YX59"/>
<gene>
    <name evidence="1" type="ORF">OEA41_010742</name>
</gene>
<name>A0AAD9YX59_9LECA</name>
<comment type="caution">
    <text evidence="1">The sequence shown here is derived from an EMBL/GenBank/DDBJ whole genome shotgun (WGS) entry which is preliminary data.</text>
</comment>
<protein>
    <submittedName>
        <fullName evidence="1">Uncharacterized protein</fullName>
    </submittedName>
</protein>
<proteinExistence type="predicted"/>